<dbReference type="PRINTS" id="PR00133">
    <property type="entry name" value="GLHYDRLASE3"/>
</dbReference>
<evidence type="ECO:0000256" key="9">
    <source>
        <dbReference type="ARBA" id="ARBA00023001"/>
    </source>
</evidence>
<dbReference type="SUPFAM" id="SSF51445">
    <property type="entry name" value="(Trans)glycosidases"/>
    <property type="match status" value="1"/>
</dbReference>
<keyword evidence="24" id="KW-1185">Reference proteome</keyword>
<feature type="domain" description="Fibronectin type III-like" evidence="22">
    <location>
        <begin position="640"/>
        <end position="710"/>
    </location>
</feature>
<dbReference type="FunFam" id="2.60.40.10:FF:000757">
    <property type="entry name" value="Beta-glucosidase G"/>
    <property type="match status" value="1"/>
</dbReference>
<dbReference type="GO" id="GO:0008422">
    <property type="term" value="F:beta-glucosidase activity"/>
    <property type="evidence" value="ECO:0007669"/>
    <property type="project" value="UniProtKB-EC"/>
</dbReference>
<feature type="domain" description="Xylanolytic transcriptional activator regulatory" evidence="21">
    <location>
        <begin position="975"/>
        <end position="1048"/>
    </location>
</feature>
<keyword evidence="14" id="KW-0624">Polysaccharide degradation</keyword>
<evidence type="ECO:0000256" key="1">
    <source>
        <dbReference type="ARBA" id="ARBA00000448"/>
    </source>
</evidence>
<evidence type="ECO:0000256" key="12">
    <source>
        <dbReference type="ARBA" id="ARBA00023277"/>
    </source>
</evidence>
<evidence type="ECO:0000256" key="17">
    <source>
        <dbReference type="ARBA" id="ARBA00083231"/>
    </source>
</evidence>
<keyword evidence="9" id="KW-0136">Cellulose degradation</keyword>
<evidence type="ECO:0000256" key="15">
    <source>
        <dbReference type="ARBA" id="ARBA00070030"/>
    </source>
</evidence>
<evidence type="ECO:0000313" key="24">
    <source>
        <dbReference type="Proteomes" id="UP001055219"/>
    </source>
</evidence>
<keyword evidence="6" id="KW-0964">Secreted</keyword>
<comment type="pathway">
    <text evidence="3">Glycan metabolism; cellulose degradation.</text>
</comment>
<dbReference type="GO" id="GO:0005576">
    <property type="term" value="C:extracellular region"/>
    <property type="evidence" value="ECO:0007669"/>
    <property type="project" value="UniProtKB-SubCell"/>
</dbReference>
<comment type="catalytic activity">
    <reaction evidence="1">
        <text>Hydrolysis of terminal, non-reducing beta-D-glucosyl residues with release of beta-D-glucose.</text>
        <dbReference type="EC" id="3.2.1.21"/>
    </reaction>
</comment>
<keyword evidence="13" id="KW-0326">Glycosidase</keyword>
<dbReference type="InterPro" id="IPR050288">
    <property type="entry name" value="Cellulose_deg_GH3"/>
</dbReference>
<evidence type="ECO:0000256" key="5">
    <source>
        <dbReference type="ARBA" id="ARBA00012744"/>
    </source>
</evidence>
<accession>A0A9Q0BAV4</accession>
<dbReference type="PANTHER" id="PTHR42715">
    <property type="entry name" value="BETA-GLUCOSIDASE"/>
    <property type="match status" value="1"/>
</dbReference>
<dbReference type="InterPro" id="IPR026891">
    <property type="entry name" value="Fn3-like"/>
</dbReference>
<dbReference type="EC" id="3.2.1.21" evidence="5"/>
<dbReference type="OrthoDB" id="416222at2759"/>
<dbReference type="InterPro" id="IPR001764">
    <property type="entry name" value="Glyco_hydro_3_N"/>
</dbReference>
<feature type="region of interest" description="Disordered" evidence="19">
    <location>
        <begin position="741"/>
        <end position="794"/>
    </location>
</feature>
<dbReference type="SMART" id="SM01217">
    <property type="entry name" value="Fn3_like"/>
    <property type="match status" value="1"/>
</dbReference>
<evidence type="ECO:0000313" key="23">
    <source>
        <dbReference type="EMBL" id="KAI6778056.1"/>
    </source>
</evidence>
<protein>
    <recommendedName>
        <fullName evidence="15">Beta-glucosidase cel3A</fullName>
        <ecNumber evidence="5">3.2.1.21</ecNumber>
    </recommendedName>
    <alternativeName>
        <fullName evidence="16">Beta-D-glucoside glucohydrolase cel3A</fullName>
    </alternativeName>
    <alternativeName>
        <fullName evidence="18">Cellobiase cel3A</fullName>
    </alternativeName>
    <alternativeName>
        <fullName evidence="17">Gentiobiase cel3A</fullName>
    </alternativeName>
</protein>
<evidence type="ECO:0000256" key="3">
    <source>
        <dbReference type="ARBA" id="ARBA00004987"/>
    </source>
</evidence>
<evidence type="ECO:0000256" key="20">
    <source>
        <dbReference type="SAM" id="SignalP"/>
    </source>
</evidence>
<feature type="chain" id="PRO_5040320383" description="Beta-glucosidase cel3A" evidence="20">
    <location>
        <begin position="20"/>
        <end position="1640"/>
    </location>
</feature>
<dbReference type="Pfam" id="PF14310">
    <property type="entry name" value="Fn3-like"/>
    <property type="match status" value="1"/>
</dbReference>
<dbReference type="GO" id="GO:0008270">
    <property type="term" value="F:zinc ion binding"/>
    <property type="evidence" value="ECO:0007669"/>
    <property type="project" value="InterPro"/>
</dbReference>
<evidence type="ECO:0000256" key="2">
    <source>
        <dbReference type="ARBA" id="ARBA00004613"/>
    </source>
</evidence>
<dbReference type="Proteomes" id="UP001055219">
    <property type="component" value="Unassembled WGS sequence"/>
</dbReference>
<comment type="similarity">
    <text evidence="4">Belongs to the glycosyl hydrolase 3 family.</text>
</comment>
<gene>
    <name evidence="23" type="ORF">J7T54_007664</name>
</gene>
<dbReference type="Gene3D" id="3.20.20.300">
    <property type="entry name" value="Glycoside hydrolase, family 3, N-terminal domain"/>
    <property type="match status" value="1"/>
</dbReference>
<feature type="region of interest" description="Disordered" evidence="19">
    <location>
        <begin position="1290"/>
        <end position="1309"/>
    </location>
</feature>
<reference evidence="23" key="1">
    <citation type="journal article" date="2021" name="J Fungi (Basel)">
        <title>Genomic and Metabolomic Analyses of the Marine Fungus Emericellopsis cladophorae: Insights into Saltwater Adaptability Mechanisms and Its Biosynthetic Potential.</title>
        <authorList>
            <person name="Goncalves M.F.M."/>
            <person name="Hilario S."/>
            <person name="Van de Peer Y."/>
            <person name="Esteves A.C."/>
            <person name="Alves A."/>
        </authorList>
    </citation>
    <scope>NUCLEOTIDE SEQUENCE</scope>
    <source>
        <strain evidence="23">MUM 19.33</strain>
    </source>
</reference>
<dbReference type="InterPro" id="IPR007219">
    <property type="entry name" value="XnlR_reg_dom"/>
</dbReference>
<dbReference type="RefSeq" id="XP_051358912.1">
    <property type="nucleotide sequence ID" value="XM_051510165.1"/>
</dbReference>
<keyword evidence="7 20" id="KW-0732">Signal</keyword>
<dbReference type="CDD" id="cd12148">
    <property type="entry name" value="fungal_TF_MHR"/>
    <property type="match status" value="1"/>
</dbReference>
<dbReference type="Gene3D" id="2.60.40.10">
    <property type="entry name" value="Immunoglobulins"/>
    <property type="match status" value="1"/>
</dbReference>
<reference evidence="23" key="2">
    <citation type="submission" date="2022-07" db="EMBL/GenBank/DDBJ databases">
        <authorList>
            <person name="Goncalves M.F.M."/>
            <person name="Hilario S."/>
            <person name="Van De Peer Y."/>
            <person name="Esteves A.C."/>
            <person name="Alves A."/>
        </authorList>
    </citation>
    <scope>NUCLEOTIDE SEQUENCE</scope>
    <source>
        <strain evidence="23">MUM 19.33</strain>
    </source>
</reference>
<name>A0A9Q0BAV4_9HYPO</name>
<evidence type="ECO:0000256" key="7">
    <source>
        <dbReference type="ARBA" id="ARBA00022729"/>
    </source>
</evidence>
<dbReference type="InterPro" id="IPR002772">
    <property type="entry name" value="Glyco_hydro_3_C"/>
</dbReference>
<dbReference type="Pfam" id="PF01915">
    <property type="entry name" value="Glyco_hydro_3_C"/>
    <property type="match status" value="1"/>
</dbReference>
<dbReference type="InterPro" id="IPR036881">
    <property type="entry name" value="Glyco_hydro_3_C_sf"/>
</dbReference>
<dbReference type="PANTHER" id="PTHR42715:SF28">
    <property type="entry name" value="BETA-GLUCOSIDASE L-RELATED"/>
    <property type="match status" value="1"/>
</dbReference>
<dbReference type="Gene3D" id="3.40.50.1700">
    <property type="entry name" value="Glycoside hydrolase family 3 C-terminal domain"/>
    <property type="match status" value="1"/>
</dbReference>
<feature type="compositionally biased region" description="Polar residues" evidence="19">
    <location>
        <begin position="1299"/>
        <end position="1309"/>
    </location>
</feature>
<dbReference type="InterPro" id="IPR036962">
    <property type="entry name" value="Glyco_hydro_3_N_sf"/>
</dbReference>
<evidence type="ECO:0000256" key="18">
    <source>
        <dbReference type="ARBA" id="ARBA00083611"/>
    </source>
</evidence>
<evidence type="ECO:0000256" key="8">
    <source>
        <dbReference type="ARBA" id="ARBA00022801"/>
    </source>
</evidence>
<evidence type="ECO:0000256" key="19">
    <source>
        <dbReference type="SAM" id="MobiDB-lite"/>
    </source>
</evidence>
<feature type="signal peptide" evidence="20">
    <location>
        <begin position="1"/>
        <end position="19"/>
    </location>
</feature>
<dbReference type="InterPro" id="IPR013783">
    <property type="entry name" value="Ig-like_fold"/>
</dbReference>
<keyword evidence="10" id="KW-0325">Glycoprotein</keyword>
<dbReference type="SUPFAM" id="SSF52279">
    <property type="entry name" value="Beta-D-glucan exohydrolase, C-terminal domain"/>
    <property type="match status" value="1"/>
</dbReference>
<dbReference type="GO" id="GO:0030245">
    <property type="term" value="P:cellulose catabolic process"/>
    <property type="evidence" value="ECO:0007669"/>
    <property type="project" value="UniProtKB-KW"/>
</dbReference>
<evidence type="ECO:0000256" key="16">
    <source>
        <dbReference type="ARBA" id="ARBA00078013"/>
    </source>
</evidence>
<dbReference type="SMART" id="SM00906">
    <property type="entry name" value="Fungal_trans"/>
    <property type="match status" value="1"/>
</dbReference>
<evidence type="ECO:0000259" key="22">
    <source>
        <dbReference type="SMART" id="SM01217"/>
    </source>
</evidence>
<dbReference type="FunFam" id="3.20.20.300:FF:000002">
    <property type="entry name" value="Probable beta-glucosidase"/>
    <property type="match status" value="1"/>
</dbReference>
<organism evidence="23 24">
    <name type="scientific">Emericellopsis cladophorae</name>
    <dbReference type="NCBI Taxonomy" id="2686198"/>
    <lineage>
        <taxon>Eukaryota</taxon>
        <taxon>Fungi</taxon>
        <taxon>Dikarya</taxon>
        <taxon>Ascomycota</taxon>
        <taxon>Pezizomycotina</taxon>
        <taxon>Sordariomycetes</taxon>
        <taxon>Hypocreomycetidae</taxon>
        <taxon>Hypocreales</taxon>
        <taxon>Bionectriaceae</taxon>
        <taxon>Emericellopsis</taxon>
    </lineage>
</organism>
<dbReference type="Pfam" id="PF00933">
    <property type="entry name" value="Glyco_hydro_3"/>
    <property type="match status" value="1"/>
</dbReference>
<evidence type="ECO:0000256" key="10">
    <source>
        <dbReference type="ARBA" id="ARBA00023180"/>
    </source>
</evidence>
<evidence type="ECO:0000256" key="14">
    <source>
        <dbReference type="ARBA" id="ARBA00023326"/>
    </source>
</evidence>
<evidence type="ECO:0000256" key="6">
    <source>
        <dbReference type="ARBA" id="ARBA00022525"/>
    </source>
</evidence>
<evidence type="ECO:0000256" key="4">
    <source>
        <dbReference type="ARBA" id="ARBA00005336"/>
    </source>
</evidence>
<keyword evidence="11" id="KW-0539">Nucleus</keyword>
<proteinExistence type="inferred from homology"/>
<dbReference type="Pfam" id="PF04082">
    <property type="entry name" value="Fungal_trans"/>
    <property type="match status" value="1"/>
</dbReference>
<keyword evidence="12" id="KW-0119">Carbohydrate metabolism</keyword>
<comment type="caution">
    <text evidence="23">The sequence shown here is derived from an EMBL/GenBank/DDBJ whole genome shotgun (WGS) entry which is preliminary data.</text>
</comment>
<dbReference type="GO" id="GO:0006351">
    <property type="term" value="P:DNA-templated transcription"/>
    <property type="evidence" value="ECO:0007669"/>
    <property type="project" value="InterPro"/>
</dbReference>
<sequence>MRGPSVAALAIAALPFISAQLSWDEAYTKAEAALTNLSLSDKVGIATGIGWQGNGGCVGNTHPVESIGYPSLCLQDGPLGVRYASSITAFTPSIQAASTWDRGLIRERGQFHAEEARALGVHVLLSPVAGALGKIAEGGRNWEGWSPDPYLTGVAVGETIEAMQAVGVQATIKHYIANEQEFRRETMSSNVDDKTMHEVYLAPYYDAVKSGVAATMCSYNKLDGTWACENDHVMNELLKGQLGYRGYIMTDWGAQHSNAPAANAGLDMSMPGSNYNGGDVYWGNGGLEGAVQRGDVAEERVNDMAKRILAAWYKMEQDGEYPPLNLDLNVQGDHGANVRACARDGIVLLRNEDNILPLASPLSIAVIGSAAVNGDHANNVCVDKGCNDGALGMGWGSGSVEYPSFSEPYAAIEEKAPGAVTLSDTDNAAQGAAAASGKDVALVFITADSGEGYITVEGNAGDRNNLNPWHNGNELVKAVAEVNDNVIVVVHSVGAIIMDEILALPSVKAVVWAGLPSQESGNALVDVLWGETNPNGKLVYTIAKQASDYNTQVVSGDDDYEEGVMIDYRHFDSAGIEPDFEFGFGLSYTTFDYADLQVQSSATSGPIAGEVVSGGPADFFDEVATVTASVTNSGTVAGAEVAQLYLAYPESAAGQPPKQLRGFAKLPLEAGASGPVSFSLRKRDLAVWDVEGQQWVVPAGEFGVLVGASSRDIRLEGTIQLVQADGISYVQKLLDKIKDHEEASERGTTVPKMHGSSHHDEESESDESSPQKYSIHEEHEQGDSPAGQRGQSPMTELDAAPAFESRVRSIIREHAGSRVSPSTMNVGTEQLDVADNTQWRGAADMVYGIAPPSLLSKDESFRLFDVFVSWMGTHQHYLDTRSFADNVDLLYASDATRNDRMLNIWFTQYLLVMAIGMLIDCPQSLSDIPHGQQYFAEAARRLPPTYEMGYHGIISVEILALACLYLRWCDRKHDAYLYSGSAVRVALALGCALPFREQHGVSSERCHRTRVWWTVYVQDRCLATTLGMPAGTDERQLRADLPKPTRGFEDPLPLIISVQITRAKGDTITSFYGNATISQTKLVQKIQSTLQGLYEAEKSIPPQYTIDFSSPRLRLTRTSASLYLSLFQAIILCIRPIIFQRVKDRINSSRNNRPALAKSTMMTRLCHSCREAAKKSIRILSAMREDPSVAPFGYFDLDVAFSAAFLIVMKGFLDTNDFNKPPESLGPAASVLQHLASKGNKTAQRRLDELKQFCSNVWSPDKLSAEWGWLKDASSRSSFSASNSVSAQTPSLMLESSRGDGSTPITNASQTTPALDALEPWGNWQVSTEGSFDFGGDMDLSMDMGNIYSCFNDPNLPLTGIDEVDWQEMKMKRIHKVRWLFRERLLGEPVNEQLCQLMAKPIPEVSLMSSNGDVLDMVLTPLRALSDHFVPEDERLSDRGGLSKNVIGPECEYAREDEARRQRTQGRTESYTKANYMSTVANVGDATACPTLYPYSRPPAHAAVGPDELRTYFNNLFKLRASIPEIFSPILLPWLDTESLVEEPHRLIALLHARTAHEQQEWFALDFQQTDHVLMRYPSQLVVHMLATASTSELKNHRGADALLKEAKLQFKQAGSVTPGSPHYYQAFCSLARVDFSALY</sequence>
<comment type="subcellular location">
    <subcellularLocation>
        <location evidence="2">Secreted</location>
    </subcellularLocation>
</comment>
<evidence type="ECO:0000256" key="13">
    <source>
        <dbReference type="ARBA" id="ARBA00023295"/>
    </source>
</evidence>
<dbReference type="FunFam" id="3.40.50.1700:FF:000003">
    <property type="entry name" value="Probable beta-glucosidase"/>
    <property type="match status" value="1"/>
</dbReference>
<evidence type="ECO:0000256" key="11">
    <source>
        <dbReference type="ARBA" id="ARBA00023242"/>
    </source>
</evidence>
<dbReference type="GeneID" id="75834138"/>
<dbReference type="InterPro" id="IPR017853">
    <property type="entry name" value="GH"/>
</dbReference>
<dbReference type="EMBL" id="JAGIXG020000084">
    <property type="protein sequence ID" value="KAI6778056.1"/>
    <property type="molecule type" value="Genomic_DNA"/>
</dbReference>
<keyword evidence="8" id="KW-0378">Hydrolase</keyword>
<evidence type="ECO:0000259" key="21">
    <source>
        <dbReference type="SMART" id="SM00906"/>
    </source>
</evidence>
<dbReference type="GO" id="GO:0003677">
    <property type="term" value="F:DNA binding"/>
    <property type="evidence" value="ECO:0007669"/>
    <property type="project" value="InterPro"/>
</dbReference>